<dbReference type="Gene3D" id="3.40.980.10">
    <property type="entry name" value="MoaB/Mog-like domain"/>
    <property type="match status" value="1"/>
</dbReference>
<reference evidence="10 11" key="2">
    <citation type="journal article" date="2015" name="Genome Announc.">
        <title>Complete Genome Sequences of Evolved Arsenate-Resistant Metallosphaera sedula Strains.</title>
        <authorList>
            <person name="Ai C."/>
            <person name="McCarthy S."/>
            <person name="Schackwitz W."/>
            <person name="Martin J."/>
            <person name="Lipzen A."/>
            <person name="Blum P."/>
        </authorList>
    </citation>
    <scope>NUCLEOTIDE SEQUENCE [LARGE SCALE GENOMIC DNA]</scope>
    <source>
        <strain evidence="5 11">ARS120-1</strain>
        <strain evidence="6 10">ARS120-2</strain>
        <strain evidence="3 13">ARS50-1</strain>
        <strain evidence="4 12">ARS50-2</strain>
    </source>
</reference>
<name>A0A088E5T4_9CREN</name>
<evidence type="ECO:0000313" key="3">
    <source>
        <dbReference type="EMBL" id="AKV73666.1"/>
    </source>
</evidence>
<sequence length="180" mass="19544">MTHAHESHREMAPKKLGFYVITVSTSRYQKMSRKEPVVDESGDKIKELIISHGHELKGYALVPDDKVRILKAVIDAVLTEGVDVIVSTGGTGYTPSDVTVESVRGILDREVEGFGDVFRALSLSDPKVGPASYLTKASAGILRGKIIYMLPGSPDAVKLGMEKLILPEAPHLTFLARSSQ</sequence>
<evidence type="ECO:0000313" key="10">
    <source>
        <dbReference type="Proteomes" id="UP000061362"/>
    </source>
</evidence>
<dbReference type="EMBL" id="CP012173">
    <property type="protein sequence ID" value="AKV75906.1"/>
    <property type="molecule type" value="Genomic_DNA"/>
</dbReference>
<dbReference type="GO" id="GO:0006777">
    <property type="term" value="P:Mo-molybdopterin cofactor biosynthetic process"/>
    <property type="evidence" value="ECO:0007669"/>
    <property type="project" value="InterPro"/>
</dbReference>
<organism evidence="2 8">
    <name type="scientific">Metallosphaera sedula</name>
    <dbReference type="NCBI Taxonomy" id="43687"/>
    <lineage>
        <taxon>Archaea</taxon>
        <taxon>Thermoproteota</taxon>
        <taxon>Thermoprotei</taxon>
        <taxon>Sulfolobales</taxon>
        <taxon>Sulfolobaceae</taxon>
        <taxon>Metallosphaera</taxon>
    </lineage>
</organism>
<dbReference type="Proteomes" id="UP000056255">
    <property type="component" value="Chromosome"/>
</dbReference>
<evidence type="ECO:0000313" key="5">
    <source>
        <dbReference type="EMBL" id="AKV78157.1"/>
    </source>
</evidence>
<dbReference type="Pfam" id="PF00994">
    <property type="entry name" value="MoCF_biosynth"/>
    <property type="match status" value="1"/>
</dbReference>
<dbReference type="PANTHER" id="PTHR43232">
    <property type="entry name" value="MOLYBDENUM COFACTOR BIOSYNTHESIS PROTEIN B"/>
    <property type="match status" value="1"/>
</dbReference>
<accession>A0A088E5T4</accession>
<dbReference type="Proteomes" id="UP000068832">
    <property type="component" value="Chromosome"/>
</dbReference>
<dbReference type="InterPro" id="IPR001453">
    <property type="entry name" value="MoaB/Mog_dom"/>
</dbReference>
<dbReference type="SUPFAM" id="SSF53218">
    <property type="entry name" value="Molybdenum cofactor biosynthesis proteins"/>
    <property type="match status" value="1"/>
</dbReference>
<dbReference type="EMBL" id="CP012176">
    <property type="protein sequence ID" value="AKV82649.1"/>
    <property type="molecule type" value="Genomic_DNA"/>
</dbReference>
<evidence type="ECO:0000313" key="9">
    <source>
        <dbReference type="Proteomes" id="UP000056255"/>
    </source>
</evidence>
<dbReference type="Proteomes" id="UP000062398">
    <property type="component" value="Chromosome"/>
</dbReference>
<dbReference type="NCBIfam" id="TIGR00177">
    <property type="entry name" value="molyb_syn"/>
    <property type="match status" value="1"/>
</dbReference>
<dbReference type="Proteomes" id="UP000062475">
    <property type="component" value="Chromosome"/>
</dbReference>
<dbReference type="EMBL" id="CP012175">
    <property type="protein sequence ID" value="AKV80402.1"/>
    <property type="molecule type" value="Genomic_DNA"/>
</dbReference>
<dbReference type="InterPro" id="IPR036425">
    <property type="entry name" value="MoaB/Mog-like_dom_sf"/>
</dbReference>
<dbReference type="PANTHER" id="PTHR43232:SF2">
    <property type="entry name" value="MOLYBDENUM COFACTOR BIOSYNTHESIS PROTEIN B"/>
    <property type="match status" value="1"/>
</dbReference>
<dbReference type="InterPro" id="IPR012245">
    <property type="entry name" value="MoaB"/>
</dbReference>
<dbReference type="RefSeq" id="WP_012020506.1">
    <property type="nucleotide sequence ID" value="NZ_CP008822.1"/>
</dbReference>
<dbReference type="CDD" id="cd00886">
    <property type="entry name" value="MogA_MoaB"/>
    <property type="match status" value="1"/>
</dbReference>
<dbReference type="SMART" id="SM00852">
    <property type="entry name" value="MoCF_biosynth"/>
    <property type="match status" value="1"/>
</dbReference>
<proteinExistence type="predicted"/>
<evidence type="ECO:0000313" key="4">
    <source>
        <dbReference type="EMBL" id="AKV75906.1"/>
    </source>
</evidence>
<dbReference type="OMA" id="TGWDGIL"/>
<evidence type="ECO:0000313" key="2">
    <source>
        <dbReference type="EMBL" id="AIM26705.1"/>
    </source>
</evidence>
<dbReference type="AlphaFoldDB" id="A0A088E5T4"/>
<dbReference type="EMBL" id="CP012174">
    <property type="protein sequence ID" value="AKV78157.1"/>
    <property type="molecule type" value="Genomic_DNA"/>
</dbReference>
<dbReference type="EMBL" id="CP012172">
    <property type="protein sequence ID" value="AKV73666.1"/>
    <property type="molecule type" value="Genomic_DNA"/>
</dbReference>
<evidence type="ECO:0000313" key="12">
    <source>
        <dbReference type="Proteomes" id="UP000062475"/>
    </source>
</evidence>
<reference evidence="2 8" key="1">
    <citation type="journal article" date="2014" name="J. Bacteriol.">
        <title>Role of an Archaeal PitA Transporter in the Copper and Arsenic Resistance of Metallosphaera sedula, an Extreme Thermoacidophile.</title>
        <authorList>
            <person name="McCarthy S."/>
            <person name="Ai C."/>
            <person name="Wheaton G."/>
            <person name="Tevatia R."/>
            <person name="Eckrich V."/>
            <person name="Kelly R."/>
            <person name="Blum P."/>
        </authorList>
    </citation>
    <scope>NUCLEOTIDE SEQUENCE [LARGE SCALE GENOMIC DNA]</scope>
    <source>
        <strain evidence="2 8">CuR1</strain>
    </source>
</reference>
<protein>
    <submittedName>
        <fullName evidence="3">Molybdenum cofactor biosynthesis protein MoaB</fullName>
    </submittedName>
    <submittedName>
        <fullName evidence="2">Molybdenum cofactor synthesis domain</fullName>
    </submittedName>
</protein>
<dbReference type="PIRSF" id="PIRSF006443">
    <property type="entry name" value="MoaB"/>
    <property type="match status" value="1"/>
</dbReference>
<reference evidence="7 9" key="3">
    <citation type="submission" date="2015-07" db="EMBL/GenBank/DDBJ databases">
        <title>Physiological, transcriptional responses and genome re-sequencing of acid resistant extremely thermoacidophilic Metallosphaera sedula SARC-M1.</title>
        <authorList>
            <person name="Ai C."/>
            <person name="McCarthy S."/>
            <person name="Eckrich V."/>
            <person name="Rudrappa D."/>
            <person name="Qiu G."/>
            <person name="Blum P."/>
        </authorList>
    </citation>
    <scope>NUCLEOTIDE SEQUENCE [LARGE SCALE GENOMIC DNA]</scope>
    <source>
        <strain evidence="7 9">SARC-M1</strain>
    </source>
</reference>
<dbReference type="Proteomes" id="UP000029084">
    <property type="component" value="Chromosome"/>
</dbReference>
<evidence type="ECO:0000313" key="13">
    <source>
        <dbReference type="Proteomes" id="UP000068832"/>
    </source>
</evidence>
<evidence type="ECO:0000313" key="8">
    <source>
        <dbReference type="Proteomes" id="UP000029084"/>
    </source>
</evidence>
<dbReference type="FunFam" id="3.40.980.10:FF:000006">
    <property type="entry name" value="Molybdenum cofactor biosynthesis protein B"/>
    <property type="match status" value="1"/>
</dbReference>
<gene>
    <name evidence="2" type="ORF">HA72_0543</name>
    <name evidence="3" type="ORF">MsedA_0554</name>
    <name evidence="4" type="ORF">MsedB_0554</name>
    <name evidence="5" type="ORF">MsedC_0553</name>
    <name evidence="6" type="ORF">MsedD_0554</name>
    <name evidence="7" type="ORF">MsedE_0554</name>
</gene>
<dbReference type="PATRIC" id="fig|43687.5.peg.557"/>
<evidence type="ECO:0000259" key="1">
    <source>
        <dbReference type="SMART" id="SM00852"/>
    </source>
</evidence>
<feature type="domain" description="MoaB/Mog" evidence="1">
    <location>
        <begin position="19"/>
        <end position="172"/>
    </location>
</feature>
<dbReference type="OrthoDB" id="205337at2157"/>
<evidence type="ECO:0000313" key="7">
    <source>
        <dbReference type="EMBL" id="AKV82649.1"/>
    </source>
</evidence>
<evidence type="ECO:0000313" key="6">
    <source>
        <dbReference type="EMBL" id="AKV80402.1"/>
    </source>
</evidence>
<dbReference type="EMBL" id="CP008822">
    <property type="protein sequence ID" value="AIM26705.1"/>
    <property type="molecule type" value="Genomic_DNA"/>
</dbReference>
<dbReference type="Proteomes" id="UP000061362">
    <property type="component" value="Chromosome"/>
</dbReference>
<dbReference type="GeneID" id="91754993"/>
<evidence type="ECO:0000313" key="11">
    <source>
        <dbReference type="Proteomes" id="UP000062398"/>
    </source>
</evidence>
<dbReference type="GO" id="GO:0005829">
    <property type="term" value="C:cytosol"/>
    <property type="evidence" value="ECO:0007669"/>
    <property type="project" value="TreeGrafter"/>
</dbReference>